<proteinExistence type="predicted"/>
<protein>
    <recommendedName>
        <fullName evidence="5">HEAT repeat-containing PBS lyase</fullName>
    </recommendedName>
</protein>
<dbReference type="InterPro" id="IPR011989">
    <property type="entry name" value="ARM-like"/>
</dbReference>
<keyword evidence="1" id="KW-0472">Membrane</keyword>
<evidence type="ECO:0000313" key="3">
    <source>
        <dbReference type="EMBL" id="GEN11110.1"/>
    </source>
</evidence>
<dbReference type="SMART" id="SM00567">
    <property type="entry name" value="EZ_HEAT"/>
    <property type="match status" value="10"/>
</dbReference>
<evidence type="ECO:0008006" key="5">
    <source>
        <dbReference type="Google" id="ProtNLM"/>
    </source>
</evidence>
<dbReference type="AlphaFoldDB" id="A0A511TA92"/>
<feature type="signal peptide" evidence="2">
    <location>
        <begin position="1"/>
        <end position="33"/>
    </location>
</feature>
<dbReference type="Pfam" id="PF13646">
    <property type="entry name" value="HEAT_2"/>
    <property type="match status" value="4"/>
</dbReference>
<dbReference type="Proteomes" id="UP000321514">
    <property type="component" value="Unassembled WGS sequence"/>
</dbReference>
<dbReference type="GO" id="GO:0016491">
    <property type="term" value="F:oxidoreductase activity"/>
    <property type="evidence" value="ECO:0007669"/>
    <property type="project" value="TreeGrafter"/>
</dbReference>
<sequence>MRPAAYRRASRMLLWAAMLLLGAMGLSPSAAQASEPRRDSRPVPGILAALDDPDGTVVAQAVIAFCNVESLDEEVQAKLAEIERGPLPWKWLVSENLEEAALTLLRATKTSKEQPPPGLVELLNHSDAVIRRRAVSALGVMKSRAEKQAPLVRDLLRDTSPLVRQAAAQVLPQMGDGGVAQAPLIAEMLEDADPGIRLSATQAFKGMGRMSAITSHAPRIAERLKDTDPSVQATAAAALAAMGEGGAAYAPRVAELLKVTDVNVRGAAAKALGKMRTEDAAENASRVAALLEDPDASVRGAAASALGTMGVDAAEHAQLLIELLSKPPPAVQGEAEQALVNMTRAGVFQPSYLVDRLDDSDPRVRRMAVNGLGSRIEWAPEQAPVVARLLEDSDKSVRDAAAFALKYMGETGRAQTSRVVGVLLESSHSSRLVAADLLGLVGENLSEHAGRAAMLLRDSNAQIRMAAFKALSTMGKDAAAQAPLVANLLSDLDPRVRQAAAETLGRMGAGAAAHAPHVAALLHGQESSVQRAAVDALGAMGKDAAEHAPLVAKRLRDSDVETYRSARTTLVAFSPLESSVIATIVEAMLANDARSSELLALAHVAGNGASVIENVLRWPARRAEPQPARISLEEARETLSAFRVFWTSTTEKEHPLLRDALAISIEAFAKLQTGNWDTQEDRELLEELHGLLVEKHSLRAATLKEMLTSQRGWEWPALKWVPLLHATVWFLLIFLYPRSRQVQAVFFWNRRVRQVLGFPYVGLLLTWVPFLRQRLLSPFKRGLTADAALDAFVPDAYFPELEAREPALKTRGRLANLLPHLSGHVVLEGASGLGKSTYLKHLLSKSTRTSVFLRADRCHAGVLEAIQSKLEGYAKDSVFLKSLIFSGALDVYIDGLNEVSADVRARVVQFMEENLQGNILVTTQRIEWTPPSTARLLVLEPLSDSAITGFLKSREPFLDGAATLGGDSYATRCECFVKDALSTAQDGQSGRSLREVLSNPLDLTVVAQMLRNGQTPDLSQLRQQQYELMAREYAQAHLSEFPLGRFAEEAYQMRKASRSTLDEAAFSLELLTLERAKLVLRRQWKRPDGKDQQEWRFRHDKIQEFFVAQTFLDASKSRELEHMGDPPFRGVYFFLMAYLSLERAQMLCGLLVEHAAETGDHSVSDECVKLLKARARDACMPSPGKVVELGKRNPGPV</sequence>
<dbReference type="InterPro" id="IPR016024">
    <property type="entry name" value="ARM-type_fold"/>
</dbReference>
<keyword evidence="1" id="KW-1133">Transmembrane helix</keyword>
<evidence type="ECO:0000313" key="4">
    <source>
        <dbReference type="Proteomes" id="UP000321514"/>
    </source>
</evidence>
<organism evidence="3 4">
    <name type="scientific">Myxococcus fulvus</name>
    <dbReference type="NCBI Taxonomy" id="33"/>
    <lineage>
        <taxon>Bacteria</taxon>
        <taxon>Pseudomonadati</taxon>
        <taxon>Myxococcota</taxon>
        <taxon>Myxococcia</taxon>
        <taxon>Myxococcales</taxon>
        <taxon>Cystobacterineae</taxon>
        <taxon>Myxococcaceae</taxon>
        <taxon>Myxococcus</taxon>
    </lineage>
</organism>
<dbReference type="SUPFAM" id="SSF52540">
    <property type="entry name" value="P-loop containing nucleoside triphosphate hydrolases"/>
    <property type="match status" value="1"/>
</dbReference>
<evidence type="ECO:0000256" key="1">
    <source>
        <dbReference type="SAM" id="Phobius"/>
    </source>
</evidence>
<dbReference type="PANTHER" id="PTHR12697">
    <property type="entry name" value="PBS LYASE HEAT-LIKE PROTEIN"/>
    <property type="match status" value="1"/>
</dbReference>
<feature type="chain" id="PRO_5022145531" description="HEAT repeat-containing PBS lyase" evidence="2">
    <location>
        <begin position="34"/>
        <end position="1197"/>
    </location>
</feature>
<dbReference type="InterPro" id="IPR004155">
    <property type="entry name" value="PBS_lyase_HEAT"/>
</dbReference>
<accession>A0A511TA92</accession>
<comment type="caution">
    <text evidence="3">The sequence shown here is derived from an EMBL/GenBank/DDBJ whole genome shotgun (WGS) entry which is preliminary data.</text>
</comment>
<dbReference type="Gene3D" id="1.25.10.10">
    <property type="entry name" value="Leucine-rich Repeat Variant"/>
    <property type="match status" value="4"/>
</dbReference>
<dbReference type="STRING" id="1334629.MFUL124B02_32420"/>
<feature type="transmembrane region" description="Helical" evidence="1">
    <location>
        <begin position="755"/>
        <end position="771"/>
    </location>
</feature>
<dbReference type="PANTHER" id="PTHR12697:SF5">
    <property type="entry name" value="DEOXYHYPUSINE HYDROXYLASE"/>
    <property type="match status" value="1"/>
</dbReference>
<dbReference type="OrthoDB" id="448481at2"/>
<keyword evidence="1" id="KW-0812">Transmembrane</keyword>
<dbReference type="SUPFAM" id="SSF48371">
    <property type="entry name" value="ARM repeat"/>
    <property type="match status" value="1"/>
</dbReference>
<dbReference type="InterPro" id="IPR027417">
    <property type="entry name" value="P-loop_NTPase"/>
</dbReference>
<name>A0A511TA92_MYXFU</name>
<keyword evidence="2" id="KW-0732">Signal</keyword>
<feature type="transmembrane region" description="Helical" evidence="1">
    <location>
        <begin position="717"/>
        <end position="735"/>
    </location>
</feature>
<gene>
    <name evidence="3" type="ORF">MFU01_61470</name>
</gene>
<reference evidence="3 4" key="1">
    <citation type="submission" date="2019-07" db="EMBL/GenBank/DDBJ databases">
        <title>Whole genome shotgun sequence of Myxococcus fulvus NBRC 100333.</title>
        <authorList>
            <person name="Hosoyama A."/>
            <person name="Uohara A."/>
            <person name="Ohji S."/>
            <person name="Ichikawa N."/>
        </authorList>
    </citation>
    <scope>NUCLEOTIDE SEQUENCE [LARGE SCALE GENOMIC DNA]</scope>
    <source>
        <strain evidence="3 4">NBRC 100333</strain>
    </source>
</reference>
<evidence type="ECO:0000256" key="2">
    <source>
        <dbReference type="SAM" id="SignalP"/>
    </source>
</evidence>
<dbReference type="EMBL" id="BJXR01000043">
    <property type="protein sequence ID" value="GEN11110.1"/>
    <property type="molecule type" value="Genomic_DNA"/>
</dbReference>